<feature type="region of interest" description="Disordered" evidence="8">
    <location>
        <begin position="1726"/>
        <end position="1776"/>
    </location>
</feature>
<dbReference type="InterPro" id="IPR036427">
    <property type="entry name" value="Bromodomain-like_sf"/>
</dbReference>
<dbReference type="InterPro" id="IPR041670">
    <property type="entry name" value="Znf-CCHC_6"/>
</dbReference>
<dbReference type="GO" id="GO:0016251">
    <property type="term" value="F:RNA polymerase II general transcription initiation factor activity"/>
    <property type="evidence" value="ECO:0007669"/>
    <property type="project" value="InterPro"/>
</dbReference>
<organism evidence="10">
    <name type="scientific">Schistocephalus solidus</name>
    <name type="common">Tapeworm</name>
    <dbReference type="NCBI Taxonomy" id="70667"/>
    <lineage>
        <taxon>Eukaryota</taxon>
        <taxon>Metazoa</taxon>
        <taxon>Spiralia</taxon>
        <taxon>Lophotrochozoa</taxon>
        <taxon>Platyhelminthes</taxon>
        <taxon>Cestoda</taxon>
        <taxon>Eucestoda</taxon>
        <taxon>Diphyllobothriidea</taxon>
        <taxon>Diphyllobothriidae</taxon>
        <taxon>Schistocephalus</taxon>
    </lineage>
</organism>
<dbReference type="Pfam" id="PF00439">
    <property type="entry name" value="Bromodomain"/>
    <property type="match status" value="2"/>
</dbReference>
<dbReference type="SUPFAM" id="SSF47370">
    <property type="entry name" value="Bromodomain"/>
    <property type="match status" value="2"/>
</dbReference>
<evidence type="ECO:0000256" key="4">
    <source>
        <dbReference type="ARBA" id="ARBA00023117"/>
    </source>
</evidence>
<dbReference type="PANTHER" id="PTHR13900">
    <property type="entry name" value="TRANSCRIPTION INITIATION FACTOR TFIID"/>
    <property type="match status" value="1"/>
</dbReference>
<feature type="region of interest" description="Disordered" evidence="8">
    <location>
        <begin position="1441"/>
        <end position="1505"/>
    </location>
</feature>
<comment type="similarity">
    <text evidence="2">Belongs to the TAF1 family.</text>
</comment>
<dbReference type="Pfam" id="PF12157">
    <property type="entry name" value="DUF3591"/>
    <property type="match status" value="1"/>
</dbReference>
<dbReference type="InterPro" id="IPR001487">
    <property type="entry name" value="Bromodomain"/>
</dbReference>
<dbReference type="PRINTS" id="PR00503">
    <property type="entry name" value="BROMODOMAIN"/>
</dbReference>
<feature type="region of interest" description="Disordered" evidence="8">
    <location>
        <begin position="1926"/>
        <end position="1958"/>
    </location>
</feature>
<feature type="region of interest" description="Disordered" evidence="8">
    <location>
        <begin position="2475"/>
        <end position="2502"/>
    </location>
</feature>
<keyword evidence="5" id="KW-0804">Transcription</keyword>
<feature type="compositionally biased region" description="Polar residues" evidence="8">
    <location>
        <begin position="209"/>
        <end position="218"/>
    </location>
</feature>
<name>A0A0V0J2P4_SCHSO</name>
<dbReference type="EMBL" id="GEEE01003431">
    <property type="protein sequence ID" value="JAP59794.1"/>
    <property type="molecule type" value="Transcribed_RNA"/>
</dbReference>
<evidence type="ECO:0000256" key="1">
    <source>
        <dbReference type="ARBA" id="ARBA00004123"/>
    </source>
</evidence>
<feature type="region of interest" description="Disordered" evidence="8">
    <location>
        <begin position="580"/>
        <end position="606"/>
    </location>
</feature>
<keyword evidence="4 7" id="KW-0103">Bromodomain</keyword>
<evidence type="ECO:0000256" key="8">
    <source>
        <dbReference type="SAM" id="MobiDB-lite"/>
    </source>
</evidence>
<feature type="region of interest" description="Disordered" evidence="8">
    <location>
        <begin position="1805"/>
        <end position="1852"/>
    </location>
</feature>
<dbReference type="InterPro" id="IPR040240">
    <property type="entry name" value="TAF1"/>
</dbReference>
<sequence>MEGSTESDGPRYKLCTFLFGNVDRQGRLEEDYAREGELTAISNLDHCHVAEVETTMRSIIAEEGRSPTSFSHSVSPVPPEEIKDYYDETEVINEGQVDLSTVENALPIRKDDEDEYDEQPKQVEVVPVGSLDSCVKSQMPQESNQMTDVVKSSPVLSSKQLQPTESSPIDSTPKPPAVIASEPEPFGTQPVLLHTPHSPTPLPADSPHSDPQLSVTMSSAGTSTASVTEAPVMSSSSIADDIKTSPYDEALSAPQVSPIIFQALMKTEDETADIASTMMPPPLHPAPLAASKVMQVRGPSPGVTSSPNARYGWPSPQPRIEYSNSGSDGSPSLPHICSPVDMGVTVTLNTPLGNLLPPEYANVDITTIFPHYSATGTPRWSRLFKLAHPLRTYSSLKRPEKNIISSPSNTPLNDRIHLIFRDLLDLGELPCLESEFEDANLLDEVKELERPPAAGADYLAGADNSWWRRAFAERLRELECGHHSSGSNSQIEKGKLASPAKVSNEGNSGTTGGGGGPVATHQSEAEDHSSYSKYSTWRFGPAKYWYDQLDIPEDADIAKWTVWSRNPSNVASACSKYRCESSSPAGSALTEPGVKKPGVEPAPQEPKQCRLQFSPSESNFLPYQLMEWEEDIIYDAQLSSTKISLSARQNAAFAGWIPSQHCRTMAAFQDAYQGKYPGILGYKLLTGVGADQTTAGTYRIPRSVENATAVQSITGASSSTPYAFFPVENANILNDSWRWDIIYDPLVAARTQPAFLLTLDLKDEISVIDHVINDDEVAAISGRSRVVLFGSTDDAPSGETGESEPQQQHPGQQQQQKSAINRASFHVSFGPASTRGMLTGALAKAAQGAEKVKRILGKHGFLAEGDWHSEDGEEVAANETAATMASAAAAASGLPPKDPLNLSNDEFYAMRSGGMFGCLARCGPLQHSTPAVELWPPFFPTFNTPLRLRQFHRVPLKRYVRGTMSQYGVPVPVVNLTKNIQKKMKEREEEKAASGGGDIFFMRTPSDLTGCDGEIVLFEYSEEYPPLMMQVGMATRLVNYYRPLHPRDPSLSPDPAANNSPPDFTYGSLVYVGSTDSPFLGVVRPGGCLQSLENNMFRAPVYPHKVPSTVFLVVRNRNGLWIRRAPAAFTVGQEVPLIEVPGPNSKRANNFARDFLQVYILRLFLRSTDEPKRIKMEEIRSAFPNHSESSVRKRLKICADFKRTGSDASWWVLRQDYRLPSEEEIRYLVQPEDVCAFFSMQAAELRLKDAGYGEKSLFVLDENQEEEEEKEGQPKMEDEVRAAPWNTTRAYLAAQRGGCFLELHGPADPTGCGEAFSYSKTSAKPGALFRQSGGEVARGLLKDKRTVTGTDADLRKLHLRDARALLRSFGISEADLKTFKRWEIIDMVRFTSTERAKQGEEEITAKFARGNRLSMAEQIRCYREECQRIFDLQNRVLSNTELLSSDEGEEEPSSDEEDEEETTHTFGSGKGAGAAAAGSGATSSSNAIGGVRLSSLPSSNRNRYDSASRNIESMLANRITAEELKHRQEEAEWEDLKRSVELGRTLKRNRKPTDPVKTDEPTPVAATSTTSAAATSTVYEANSTSAGEILDLPPLFPSAQKKVLRIVRTYSTGGQQYTRTELVPWSPVVEIYLKIRQTRDTEFIHNFIGSDDQFREQQRREKRRLQDQLRRVRKQQDLIRSRAGASGPLRDASGRLLGANRVGISSRRRHKPSSLVLKMRCGACGQTGHMRTNKECPMYGRSEGLPSGGVSAERRPGGSVASVGARGTASRSHLGDNIERETVAAAQELISKSVAELLAESAWASSGGAGEGEEGGVGTDAADHHHHHGGGSRADGHLSDDSTKGGDDQDRADSFLPELEENATTVEGTKLKLHPNLIRYLEAKKRQDLKMTINRPLLEKLDEASKVVAEADAAAAAQRRLLAQRNFQRGGGGQRRKGSMASAADDDYPTSTMKHRGNRRRIDPRVAINHVFEGIYKGLSQVPGYKIFMQPVKEKDFPNYYSEIENPMDLSQIRMKINTNEYSTREEFLRDIRLIHDNSRKFNGPHSAYTETAKKMCSYVMEEFCHKEAKLMRLESLVNPLLDEDDLVSLNFLLQKAVEAMRGVENSRAFHFPVDKRRYPDYYKTIPHPMDLSTLERLVKEHRYHSREEFFADADLLLQNCIKYNGQESVLTKIATKMLSTARAQLEADADTLETIEENIRQRLDDVSVADSQSQHGASLPNLETASTSKASSSRRRTPPVAPAVCQETKSGPRPEQTPYVSPTATAESLHPADLSRSARQCSTGVWYGADLYSDDEDSLNKQQTGEFRGKRRGSPNDTEEDEIEIGEEATSHRFSGSESKRRRTSKEDMYLNAAGDLTPEAASATNDFLDEDILSQDESQLSGNHEAARSPLSSRVGSRISINDMDYSSQAFMDERPRLSATEVPVDTITFDGKELSDTLVAQDLQLTDSDCSASLSEQGGELCADADFDAQNDARGNRSAFTPALDNEQANDGFGSPDYNYSRAQSRVEFFIGSDEDDSRSQQT</sequence>
<evidence type="ECO:0000256" key="3">
    <source>
        <dbReference type="ARBA" id="ARBA00023015"/>
    </source>
</evidence>
<gene>
    <name evidence="10" type="ORF">TR114590</name>
</gene>
<feature type="region of interest" description="Disordered" evidence="8">
    <location>
        <begin position="2207"/>
        <end position="2279"/>
    </location>
</feature>
<feature type="compositionally biased region" description="Basic and acidic residues" evidence="8">
    <location>
        <begin position="1834"/>
        <end position="1852"/>
    </location>
</feature>
<dbReference type="GO" id="GO:0017025">
    <property type="term" value="F:TBP-class protein binding"/>
    <property type="evidence" value="ECO:0007669"/>
    <property type="project" value="InterPro"/>
</dbReference>
<feature type="compositionally biased region" description="Acidic residues" evidence="8">
    <location>
        <begin position="2318"/>
        <end position="2328"/>
    </location>
</feature>
<dbReference type="Pfam" id="PF15288">
    <property type="entry name" value="zf-CCHC_6"/>
    <property type="match status" value="1"/>
</dbReference>
<reference evidence="10" key="1">
    <citation type="submission" date="2016-01" db="EMBL/GenBank/DDBJ databases">
        <title>Reference transcriptome for the parasite Schistocephalus solidus: insights into the molecular evolution of parasitism.</title>
        <authorList>
            <person name="Hebert F.O."/>
            <person name="Grambauer S."/>
            <person name="Barber I."/>
            <person name="Landry C.R."/>
            <person name="Aubin-Horth N."/>
        </authorList>
    </citation>
    <scope>NUCLEOTIDE SEQUENCE</scope>
</reference>
<feature type="region of interest" description="Disordered" evidence="8">
    <location>
        <begin position="2296"/>
        <end position="2348"/>
    </location>
</feature>
<feature type="region of interest" description="Disordered" evidence="8">
    <location>
        <begin position="1666"/>
        <end position="1692"/>
    </location>
</feature>
<evidence type="ECO:0000256" key="6">
    <source>
        <dbReference type="ARBA" id="ARBA00023242"/>
    </source>
</evidence>
<dbReference type="GO" id="GO:0051123">
    <property type="term" value="P:RNA polymerase II preinitiation complex assembly"/>
    <property type="evidence" value="ECO:0007669"/>
    <property type="project" value="TreeGrafter"/>
</dbReference>
<evidence type="ECO:0000256" key="7">
    <source>
        <dbReference type="PROSITE-ProRule" id="PRU00035"/>
    </source>
</evidence>
<evidence type="ECO:0000259" key="9">
    <source>
        <dbReference type="PROSITE" id="PS50014"/>
    </source>
</evidence>
<feature type="region of interest" description="Disordered" evidence="8">
    <location>
        <begin position="481"/>
        <end position="527"/>
    </location>
</feature>
<dbReference type="GO" id="GO:0005669">
    <property type="term" value="C:transcription factor TFIID complex"/>
    <property type="evidence" value="ECO:0007669"/>
    <property type="project" value="InterPro"/>
</dbReference>
<feature type="compositionally biased region" description="Polar residues" evidence="8">
    <location>
        <begin position="154"/>
        <end position="170"/>
    </location>
</feature>
<dbReference type="InterPro" id="IPR018359">
    <property type="entry name" value="Bromodomain_CS"/>
</dbReference>
<accession>A0A0V0J2P4</accession>
<feature type="compositionally biased region" description="Gly residues" evidence="8">
    <location>
        <begin position="1807"/>
        <end position="1818"/>
    </location>
</feature>
<dbReference type="InterPro" id="IPR022591">
    <property type="entry name" value="TAF1_HAT_dom"/>
</dbReference>
<dbReference type="PROSITE" id="PS50014">
    <property type="entry name" value="BROMODOMAIN_2"/>
    <property type="match status" value="2"/>
</dbReference>
<protein>
    <recommendedName>
        <fullName evidence="9">Bromo domain-containing protein</fullName>
    </recommendedName>
</protein>
<feature type="compositionally biased region" description="Low complexity" evidence="8">
    <location>
        <begin position="805"/>
        <end position="816"/>
    </location>
</feature>
<feature type="region of interest" description="Disordered" evidence="8">
    <location>
        <begin position="790"/>
        <end position="820"/>
    </location>
</feature>
<evidence type="ECO:0000313" key="10">
    <source>
        <dbReference type="EMBL" id="JAP59794.1"/>
    </source>
</evidence>
<dbReference type="PANTHER" id="PTHR13900:SF0">
    <property type="entry name" value="TRANSCRIPTION INITIATION FACTOR TFIID SUBUNIT 1"/>
    <property type="match status" value="1"/>
</dbReference>
<keyword evidence="3" id="KW-0805">Transcription regulation</keyword>
<keyword evidence="6" id="KW-0539">Nucleus</keyword>
<evidence type="ECO:0000256" key="5">
    <source>
        <dbReference type="ARBA" id="ARBA00023163"/>
    </source>
</evidence>
<evidence type="ECO:0000256" key="2">
    <source>
        <dbReference type="ARBA" id="ARBA00009064"/>
    </source>
</evidence>
<dbReference type="SMART" id="SM00297">
    <property type="entry name" value="BROMO"/>
    <property type="match status" value="2"/>
</dbReference>
<feature type="region of interest" description="Disordered" evidence="8">
    <location>
        <begin position="1544"/>
        <end position="1571"/>
    </location>
</feature>
<comment type="subcellular location">
    <subcellularLocation>
        <location evidence="1">Nucleus</location>
    </subcellularLocation>
</comment>
<dbReference type="GO" id="GO:0004402">
    <property type="term" value="F:histone acetyltransferase activity"/>
    <property type="evidence" value="ECO:0007669"/>
    <property type="project" value="InterPro"/>
</dbReference>
<feature type="compositionally biased region" description="Low complexity" evidence="8">
    <location>
        <begin position="1473"/>
        <end position="1501"/>
    </location>
</feature>
<dbReference type="PROSITE" id="PS00633">
    <property type="entry name" value="BROMODOMAIN_1"/>
    <property type="match status" value="1"/>
</dbReference>
<proteinExistence type="inferred from homology"/>
<feature type="compositionally biased region" description="Acidic residues" evidence="8">
    <location>
        <begin position="1444"/>
        <end position="1461"/>
    </location>
</feature>
<feature type="domain" description="Bromo" evidence="9">
    <location>
        <begin position="2102"/>
        <end position="2172"/>
    </location>
</feature>
<dbReference type="Gene3D" id="1.20.920.10">
    <property type="entry name" value="Bromodomain-like"/>
    <property type="match status" value="2"/>
</dbReference>
<feature type="compositionally biased region" description="Polar residues" evidence="8">
    <location>
        <begin position="137"/>
        <end position="147"/>
    </location>
</feature>
<feature type="domain" description="Bromo" evidence="9">
    <location>
        <begin position="1980"/>
        <end position="2050"/>
    </location>
</feature>
<feature type="region of interest" description="Disordered" evidence="8">
    <location>
        <begin position="137"/>
        <end position="218"/>
    </location>
</feature>
<feature type="compositionally biased region" description="Basic and acidic residues" evidence="8">
    <location>
        <begin position="1551"/>
        <end position="1560"/>
    </location>
</feature>
<feature type="compositionally biased region" description="Basic and acidic residues" evidence="8">
    <location>
        <begin position="1666"/>
        <end position="1680"/>
    </location>
</feature>